<dbReference type="OrthoDB" id="5415072at2759"/>
<feature type="compositionally biased region" description="Polar residues" evidence="1">
    <location>
        <begin position="9"/>
        <end position="24"/>
    </location>
</feature>
<evidence type="ECO:0000256" key="1">
    <source>
        <dbReference type="SAM" id="MobiDB-lite"/>
    </source>
</evidence>
<dbReference type="GeneID" id="54422213"/>
<feature type="compositionally biased region" description="Basic and acidic residues" evidence="1">
    <location>
        <begin position="98"/>
        <end position="126"/>
    </location>
</feature>
<feature type="compositionally biased region" description="Polar residues" evidence="1">
    <location>
        <begin position="79"/>
        <end position="97"/>
    </location>
</feature>
<accession>A0A6G1GGM6</accession>
<evidence type="ECO:0000313" key="4">
    <source>
        <dbReference type="RefSeq" id="XP_033538888.1"/>
    </source>
</evidence>
<reference evidence="4" key="2">
    <citation type="submission" date="2020-04" db="EMBL/GenBank/DDBJ databases">
        <authorList>
            <consortium name="NCBI Genome Project"/>
        </authorList>
    </citation>
    <scope>NUCLEOTIDE SEQUENCE</scope>
    <source>
        <strain evidence="4">CBS 781.70</strain>
    </source>
</reference>
<gene>
    <name evidence="2 4" type="ORF">P152DRAFT_478273</name>
</gene>
<dbReference type="AlphaFoldDB" id="A0A6G1GGM6"/>
<name>A0A6G1GGM6_9PEZI</name>
<protein>
    <submittedName>
        <fullName evidence="2 4">Uncharacterized protein</fullName>
    </submittedName>
</protein>
<reference evidence="4" key="3">
    <citation type="submission" date="2025-04" db="UniProtKB">
        <authorList>
            <consortium name="RefSeq"/>
        </authorList>
    </citation>
    <scope>IDENTIFICATION</scope>
    <source>
        <strain evidence="4">CBS 781.70</strain>
    </source>
</reference>
<keyword evidence="3" id="KW-1185">Reference proteome</keyword>
<sequence length="126" mass="13352">MGNCFGKPSTKSSPFQGSARTVGSANPPARPAQGSSTATNPQKAAPPIKPETGRTLGGGTRDVEDPKAAAARAAESRAQKPTPSNKLALQLKTQQNRTRTEILKEASEENQRQKEVDAGATVRRWD</sequence>
<evidence type="ECO:0000313" key="2">
    <source>
        <dbReference type="EMBL" id="KAF1817257.1"/>
    </source>
</evidence>
<dbReference type="Proteomes" id="UP000504638">
    <property type="component" value="Unplaced"/>
</dbReference>
<feature type="compositionally biased region" description="Polar residues" evidence="1">
    <location>
        <begin position="33"/>
        <end position="42"/>
    </location>
</feature>
<dbReference type="RefSeq" id="XP_033538888.1">
    <property type="nucleotide sequence ID" value="XM_033681643.1"/>
</dbReference>
<organism evidence="2">
    <name type="scientific">Eremomyces bilateralis CBS 781.70</name>
    <dbReference type="NCBI Taxonomy" id="1392243"/>
    <lineage>
        <taxon>Eukaryota</taxon>
        <taxon>Fungi</taxon>
        <taxon>Dikarya</taxon>
        <taxon>Ascomycota</taxon>
        <taxon>Pezizomycotina</taxon>
        <taxon>Dothideomycetes</taxon>
        <taxon>Dothideomycetes incertae sedis</taxon>
        <taxon>Eremomycetales</taxon>
        <taxon>Eremomycetaceae</taxon>
        <taxon>Eremomyces</taxon>
    </lineage>
</organism>
<proteinExistence type="predicted"/>
<dbReference type="EMBL" id="ML975149">
    <property type="protein sequence ID" value="KAF1817257.1"/>
    <property type="molecule type" value="Genomic_DNA"/>
</dbReference>
<reference evidence="2 4" key="1">
    <citation type="submission" date="2020-01" db="EMBL/GenBank/DDBJ databases">
        <authorList>
            <consortium name="DOE Joint Genome Institute"/>
            <person name="Haridas S."/>
            <person name="Albert R."/>
            <person name="Binder M."/>
            <person name="Bloem J."/>
            <person name="Labutti K."/>
            <person name="Salamov A."/>
            <person name="Andreopoulos B."/>
            <person name="Baker S.E."/>
            <person name="Barry K."/>
            <person name="Bills G."/>
            <person name="Bluhm B.H."/>
            <person name="Cannon C."/>
            <person name="Castanera R."/>
            <person name="Culley D.E."/>
            <person name="Daum C."/>
            <person name="Ezra D."/>
            <person name="Gonzalez J.B."/>
            <person name="Henrissat B."/>
            <person name="Kuo A."/>
            <person name="Liang C."/>
            <person name="Lipzen A."/>
            <person name="Lutzoni F."/>
            <person name="Magnuson J."/>
            <person name="Mondo S."/>
            <person name="Nolan M."/>
            <person name="Ohm R."/>
            <person name="Pangilinan J."/>
            <person name="Park H.-J."/>
            <person name="Ramirez L."/>
            <person name="Alfaro M."/>
            <person name="Sun H."/>
            <person name="Tritt A."/>
            <person name="Yoshinaga Y."/>
            <person name="Zwiers L.-H."/>
            <person name="Turgeon B.G."/>
            <person name="Goodwin S.B."/>
            <person name="Spatafora J.W."/>
            <person name="Crous P.W."/>
            <person name="Grigoriev I.V."/>
        </authorList>
    </citation>
    <scope>NUCLEOTIDE SEQUENCE</scope>
    <source>
        <strain evidence="2 4">CBS 781.70</strain>
    </source>
</reference>
<feature type="region of interest" description="Disordered" evidence="1">
    <location>
        <begin position="1"/>
        <end position="126"/>
    </location>
</feature>
<evidence type="ECO:0000313" key="3">
    <source>
        <dbReference type="Proteomes" id="UP000504638"/>
    </source>
</evidence>